<accession>A0A1L3MR26</accession>
<dbReference type="RefSeq" id="WP_072579586.1">
    <property type="nucleotide sequence ID" value="NZ_CP016020.1"/>
</dbReference>
<name>A0A1L3MR26_9BACI</name>
<proteinExistence type="predicted"/>
<dbReference type="AlphaFoldDB" id="A0A1L3MR26"/>
<dbReference type="GO" id="GO:0016747">
    <property type="term" value="F:acyltransferase activity, transferring groups other than amino-acyl groups"/>
    <property type="evidence" value="ECO:0007669"/>
    <property type="project" value="InterPro"/>
</dbReference>
<reference evidence="2 3" key="1">
    <citation type="journal article" date="2016" name="Sci. Rep.">
        <title>Complete genome sequence and transcriptomic analysis of a novel marine strain Bacillus weihaiensis reveals the mechanism of brown algae degradation.</title>
        <authorList>
            <person name="Zhu Y."/>
            <person name="Chen P."/>
            <person name="Bao Y."/>
            <person name="Men Y."/>
            <person name="Zeng Y."/>
            <person name="Yang J."/>
            <person name="Sun J."/>
            <person name="Sun Y."/>
        </authorList>
    </citation>
    <scope>NUCLEOTIDE SEQUENCE [LARGE SCALE GENOMIC DNA]</scope>
    <source>
        <strain evidence="2 3">Alg07</strain>
    </source>
</reference>
<dbReference type="STRING" id="1547283.A9C19_08560"/>
<dbReference type="Pfam" id="PF00583">
    <property type="entry name" value="Acetyltransf_1"/>
    <property type="match status" value="1"/>
</dbReference>
<dbReference type="OrthoDB" id="360261at2"/>
<dbReference type="InterPro" id="IPR016181">
    <property type="entry name" value="Acyl_CoA_acyltransferase"/>
</dbReference>
<evidence type="ECO:0000313" key="2">
    <source>
        <dbReference type="EMBL" id="APH04793.1"/>
    </source>
</evidence>
<dbReference type="CDD" id="cd04301">
    <property type="entry name" value="NAT_SF"/>
    <property type="match status" value="1"/>
</dbReference>
<protein>
    <submittedName>
        <fullName evidence="2">GNAT family acetyltransferase</fullName>
    </submittedName>
</protein>
<keyword evidence="3" id="KW-1185">Reference proteome</keyword>
<evidence type="ECO:0000313" key="3">
    <source>
        <dbReference type="Proteomes" id="UP000181936"/>
    </source>
</evidence>
<dbReference type="PROSITE" id="PS51186">
    <property type="entry name" value="GNAT"/>
    <property type="match status" value="1"/>
</dbReference>
<dbReference type="Gene3D" id="3.40.630.30">
    <property type="match status" value="1"/>
</dbReference>
<dbReference type="Proteomes" id="UP000181936">
    <property type="component" value="Chromosome"/>
</dbReference>
<feature type="domain" description="N-acetyltransferase" evidence="1">
    <location>
        <begin position="10"/>
        <end position="153"/>
    </location>
</feature>
<dbReference type="SUPFAM" id="SSF55729">
    <property type="entry name" value="Acyl-CoA N-acyltransferases (Nat)"/>
    <property type="match status" value="1"/>
</dbReference>
<keyword evidence="2" id="KW-0808">Transferase</keyword>
<sequence length="153" mass="18704">MKITISKDFETIARLNKSIHDIHAKLYPEYFKPYEENEIKATFEKLIQNEHFMFFILEEKEQTIGYIWIEIRDFPENAFKMGYQSIYLHQISLIEAERKKGYGTLIMKYIEDLAKKLEIDLIELDYWVDNKVAECFYEKNHFVKYREFVHKRI</sequence>
<gene>
    <name evidence="2" type="ORF">A9C19_08560</name>
</gene>
<organism evidence="2 3">
    <name type="scientific">Bacillus weihaiensis</name>
    <dbReference type="NCBI Taxonomy" id="1547283"/>
    <lineage>
        <taxon>Bacteria</taxon>
        <taxon>Bacillati</taxon>
        <taxon>Bacillota</taxon>
        <taxon>Bacilli</taxon>
        <taxon>Bacillales</taxon>
        <taxon>Bacillaceae</taxon>
        <taxon>Bacillus</taxon>
    </lineage>
</organism>
<dbReference type="EMBL" id="CP016020">
    <property type="protein sequence ID" value="APH04793.1"/>
    <property type="molecule type" value="Genomic_DNA"/>
</dbReference>
<evidence type="ECO:0000259" key="1">
    <source>
        <dbReference type="PROSITE" id="PS51186"/>
    </source>
</evidence>
<dbReference type="KEGG" id="bwh:A9C19_08560"/>
<dbReference type="InterPro" id="IPR000182">
    <property type="entry name" value="GNAT_dom"/>
</dbReference>